<keyword evidence="5" id="KW-0808">Transferase</keyword>
<gene>
    <name evidence="18" type="primary">LOC108511277</name>
</gene>
<keyword evidence="6 15" id="KW-0812">Transmembrane</keyword>
<reference evidence="18" key="2">
    <citation type="submission" date="2025-08" db="UniProtKB">
        <authorList>
            <consortium name="RefSeq"/>
        </authorList>
    </citation>
    <scope>IDENTIFICATION</scope>
    <source>
        <tissue evidence="18">Young leaves</tissue>
    </source>
</reference>
<evidence type="ECO:0000256" key="13">
    <source>
        <dbReference type="PROSITE-ProRule" id="PRU00175"/>
    </source>
</evidence>
<evidence type="ECO:0000256" key="5">
    <source>
        <dbReference type="ARBA" id="ARBA00022679"/>
    </source>
</evidence>
<evidence type="ECO:0000256" key="7">
    <source>
        <dbReference type="ARBA" id="ARBA00022723"/>
    </source>
</evidence>
<evidence type="ECO:0000256" key="15">
    <source>
        <dbReference type="SAM" id="Phobius"/>
    </source>
</evidence>
<dbReference type="OrthoDB" id="8062037at2759"/>
<dbReference type="PROSITE" id="PS50089">
    <property type="entry name" value="ZF_RING_2"/>
    <property type="match status" value="1"/>
</dbReference>
<keyword evidence="9" id="KW-0833">Ubl conjugation pathway</keyword>
<evidence type="ECO:0000256" key="11">
    <source>
        <dbReference type="ARBA" id="ARBA00022989"/>
    </source>
</evidence>
<sequence length="233" mass="25572">MPQILDLDWKEPVILSVYAVCFILLLGSLYKVIKRRCSPGYTGPFLFRRRTGRRLLGENNPDNASPGLQCEGLASAIIQSLPAVQFREKTKQSDDGSGACSICLGKFGEGEWLRLLPNCAHIFHISCIDPWFRSHSTCPLCRTDVLYASGSNFDSPASANGLLGTLPRENTYQGRPLGYSLLESEAVRNQELRWEAVRGNRPGSDSGESFPQVGMAPSSMASTSQMPESSSHQ</sequence>
<keyword evidence="10" id="KW-0862">Zinc</keyword>
<evidence type="ECO:0000313" key="17">
    <source>
        <dbReference type="Proteomes" id="UP000228380"/>
    </source>
</evidence>
<comment type="subcellular location">
    <subcellularLocation>
        <location evidence="2">Membrane</location>
        <topology evidence="2">Single-pass membrane protein</topology>
    </subcellularLocation>
</comment>
<evidence type="ECO:0000256" key="1">
    <source>
        <dbReference type="ARBA" id="ARBA00000900"/>
    </source>
</evidence>
<evidence type="ECO:0000256" key="4">
    <source>
        <dbReference type="ARBA" id="ARBA00012483"/>
    </source>
</evidence>
<organism evidence="17 18">
    <name type="scientific">Phoenix dactylifera</name>
    <name type="common">Date palm</name>
    <dbReference type="NCBI Taxonomy" id="42345"/>
    <lineage>
        <taxon>Eukaryota</taxon>
        <taxon>Viridiplantae</taxon>
        <taxon>Streptophyta</taxon>
        <taxon>Embryophyta</taxon>
        <taxon>Tracheophyta</taxon>
        <taxon>Spermatophyta</taxon>
        <taxon>Magnoliopsida</taxon>
        <taxon>Liliopsida</taxon>
        <taxon>Arecaceae</taxon>
        <taxon>Coryphoideae</taxon>
        <taxon>Phoeniceae</taxon>
        <taxon>Phoenix</taxon>
    </lineage>
</organism>
<feature type="region of interest" description="Disordered" evidence="14">
    <location>
        <begin position="197"/>
        <end position="233"/>
    </location>
</feature>
<dbReference type="GO" id="GO:0008270">
    <property type="term" value="F:zinc ion binding"/>
    <property type="evidence" value="ECO:0007669"/>
    <property type="project" value="UniProtKB-KW"/>
</dbReference>
<keyword evidence="11 15" id="KW-1133">Transmembrane helix</keyword>
<evidence type="ECO:0000256" key="2">
    <source>
        <dbReference type="ARBA" id="ARBA00004167"/>
    </source>
</evidence>
<comment type="catalytic activity">
    <reaction evidence="1">
        <text>S-ubiquitinyl-[E2 ubiquitin-conjugating enzyme]-L-cysteine + [acceptor protein]-L-lysine = [E2 ubiquitin-conjugating enzyme]-L-cysteine + N(6)-ubiquitinyl-[acceptor protein]-L-lysine.</text>
        <dbReference type="EC" id="2.3.2.27"/>
    </reaction>
</comment>
<keyword evidence="7" id="KW-0479">Metal-binding</keyword>
<dbReference type="GO" id="GO:0016020">
    <property type="term" value="C:membrane"/>
    <property type="evidence" value="ECO:0007669"/>
    <property type="project" value="UniProtKB-SubCell"/>
</dbReference>
<dbReference type="PANTHER" id="PTHR46913">
    <property type="entry name" value="RING-H2 FINGER PROTEIN ATL16"/>
    <property type="match status" value="1"/>
</dbReference>
<dbReference type="SUPFAM" id="SSF57850">
    <property type="entry name" value="RING/U-box"/>
    <property type="match status" value="1"/>
</dbReference>
<name>A0A8B7MTR1_PHODC</name>
<dbReference type="GO" id="GO:0061630">
    <property type="term" value="F:ubiquitin protein ligase activity"/>
    <property type="evidence" value="ECO:0007669"/>
    <property type="project" value="UniProtKB-EC"/>
</dbReference>
<dbReference type="CDD" id="cd16454">
    <property type="entry name" value="RING-H2_PA-TM-RING"/>
    <property type="match status" value="1"/>
</dbReference>
<evidence type="ECO:0000256" key="6">
    <source>
        <dbReference type="ARBA" id="ARBA00022692"/>
    </source>
</evidence>
<evidence type="ECO:0000313" key="18">
    <source>
        <dbReference type="RefSeq" id="XP_017697985.1"/>
    </source>
</evidence>
<dbReference type="FunFam" id="3.30.40.10:FF:000187">
    <property type="entry name" value="E3 ubiquitin-protein ligase ATL6"/>
    <property type="match status" value="1"/>
</dbReference>
<dbReference type="UniPathway" id="UPA00143"/>
<dbReference type="InterPro" id="IPR001841">
    <property type="entry name" value="Znf_RING"/>
</dbReference>
<dbReference type="Proteomes" id="UP000228380">
    <property type="component" value="Chromosome 3"/>
</dbReference>
<evidence type="ECO:0000256" key="9">
    <source>
        <dbReference type="ARBA" id="ARBA00022786"/>
    </source>
</evidence>
<feature type="transmembrane region" description="Helical" evidence="15">
    <location>
        <begin position="12"/>
        <end position="30"/>
    </location>
</feature>
<evidence type="ECO:0000256" key="10">
    <source>
        <dbReference type="ARBA" id="ARBA00022833"/>
    </source>
</evidence>
<dbReference type="Gene3D" id="3.30.40.10">
    <property type="entry name" value="Zinc/RING finger domain, C3HC4 (zinc finger)"/>
    <property type="match status" value="1"/>
</dbReference>
<dbReference type="EC" id="2.3.2.27" evidence="4"/>
<keyword evidence="8 13" id="KW-0863">Zinc-finger</keyword>
<keyword evidence="17" id="KW-1185">Reference proteome</keyword>
<evidence type="ECO:0000256" key="8">
    <source>
        <dbReference type="ARBA" id="ARBA00022771"/>
    </source>
</evidence>
<dbReference type="KEGG" id="pda:108511277"/>
<evidence type="ECO:0000259" key="16">
    <source>
        <dbReference type="PROSITE" id="PS50089"/>
    </source>
</evidence>
<proteinExistence type="predicted"/>
<dbReference type="RefSeq" id="XP_017697985.1">
    <property type="nucleotide sequence ID" value="XM_017842496.3"/>
</dbReference>
<dbReference type="SMART" id="SM00184">
    <property type="entry name" value="RING"/>
    <property type="match status" value="1"/>
</dbReference>
<dbReference type="GO" id="GO:0016567">
    <property type="term" value="P:protein ubiquitination"/>
    <property type="evidence" value="ECO:0007669"/>
    <property type="project" value="UniProtKB-UniPathway"/>
</dbReference>
<feature type="compositionally biased region" description="Polar residues" evidence="14">
    <location>
        <begin position="219"/>
        <end position="233"/>
    </location>
</feature>
<protein>
    <recommendedName>
        <fullName evidence="4">RING-type E3 ubiquitin transferase</fullName>
        <ecNumber evidence="4">2.3.2.27</ecNumber>
    </recommendedName>
</protein>
<keyword evidence="12 15" id="KW-0472">Membrane</keyword>
<dbReference type="AlphaFoldDB" id="A0A8B7MTR1"/>
<reference evidence="17" key="1">
    <citation type="journal article" date="2019" name="Nat. Commun.">
        <title>Genome-wide association mapping of date palm fruit traits.</title>
        <authorList>
            <person name="Hazzouri K.M."/>
            <person name="Gros-Balthazard M."/>
            <person name="Flowers J.M."/>
            <person name="Copetti D."/>
            <person name="Lemansour A."/>
            <person name="Lebrun M."/>
            <person name="Masmoudi K."/>
            <person name="Ferrand S."/>
            <person name="Dhar M.I."/>
            <person name="Fresquez Z.A."/>
            <person name="Rosas U."/>
            <person name="Zhang J."/>
            <person name="Talag J."/>
            <person name="Lee S."/>
            <person name="Kudrna D."/>
            <person name="Powell R.F."/>
            <person name="Leitch I.J."/>
            <person name="Krueger R.R."/>
            <person name="Wing R.A."/>
            <person name="Amiri K.M.A."/>
            <person name="Purugganan M.D."/>
        </authorList>
    </citation>
    <scope>NUCLEOTIDE SEQUENCE [LARGE SCALE GENOMIC DNA]</scope>
    <source>
        <strain evidence="17">cv. Khalas</strain>
    </source>
</reference>
<accession>A0A8B7MTR1</accession>
<evidence type="ECO:0000256" key="12">
    <source>
        <dbReference type="ARBA" id="ARBA00023136"/>
    </source>
</evidence>
<dbReference type="InterPro" id="IPR013083">
    <property type="entry name" value="Znf_RING/FYVE/PHD"/>
</dbReference>
<evidence type="ECO:0000256" key="3">
    <source>
        <dbReference type="ARBA" id="ARBA00004906"/>
    </source>
</evidence>
<comment type="pathway">
    <text evidence="3">Protein modification; protein ubiquitination.</text>
</comment>
<evidence type="ECO:0000256" key="14">
    <source>
        <dbReference type="SAM" id="MobiDB-lite"/>
    </source>
</evidence>
<dbReference type="PANTHER" id="PTHR46913:SF1">
    <property type="entry name" value="RING-H2 FINGER PROTEIN ATL16"/>
    <property type="match status" value="1"/>
</dbReference>
<dbReference type="Pfam" id="PF13639">
    <property type="entry name" value="zf-RING_2"/>
    <property type="match status" value="1"/>
</dbReference>
<dbReference type="InterPro" id="IPR044600">
    <property type="entry name" value="ATL1/ATL16-like"/>
</dbReference>
<feature type="domain" description="RING-type" evidence="16">
    <location>
        <begin position="100"/>
        <end position="142"/>
    </location>
</feature>
<dbReference type="GeneID" id="108511277"/>